<name>U1QS30_9ACTO</name>
<proteinExistence type="predicted"/>
<gene>
    <name evidence="1" type="ORF">HMPREF1979_01051</name>
</gene>
<dbReference type="AlphaFoldDB" id="U1QS30"/>
<dbReference type="HOGENOM" id="CLU_3195082_0_0_11"/>
<evidence type="ECO:0000313" key="1">
    <source>
        <dbReference type="EMBL" id="ERH24796.1"/>
    </source>
</evidence>
<evidence type="ECO:0000313" key="2">
    <source>
        <dbReference type="Proteomes" id="UP000016536"/>
    </source>
</evidence>
<keyword evidence="2" id="KW-1185">Reference proteome</keyword>
<comment type="caution">
    <text evidence="1">The sequence shown here is derived from an EMBL/GenBank/DDBJ whole genome shotgun (WGS) entry which is preliminary data.</text>
</comment>
<protein>
    <submittedName>
        <fullName evidence="1">Uncharacterized protein</fullName>
    </submittedName>
</protein>
<organism evidence="1 2">
    <name type="scientific">Actinomyces johnsonii F0542</name>
    <dbReference type="NCBI Taxonomy" id="1321818"/>
    <lineage>
        <taxon>Bacteria</taxon>
        <taxon>Bacillati</taxon>
        <taxon>Actinomycetota</taxon>
        <taxon>Actinomycetes</taxon>
        <taxon>Actinomycetales</taxon>
        <taxon>Actinomycetaceae</taxon>
        <taxon>Actinomyces</taxon>
    </lineage>
</organism>
<reference evidence="1 2" key="1">
    <citation type="submission" date="2013-08" db="EMBL/GenBank/DDBJ databases">
        <authorList>
            <person name="Weinstock G."/>
            <person name="Sodergren E."/>
            <person name="Wylie T."/>
            <person name="Fulton L."/>
            <person name="Fulton R."/>
            <person name="Fronick C."/>
            <person name="O'Laughlin M."/>
            <person name="Godfrey J."/>
            <person name="Miner T."/>
            <person name="Herter B."/>
            <person name="Appelbaum E."/>
            <person name="Cordes M."/>
            <person name="Lek S."/>
            <person name="Wollam A."/>
            <person name="Pepin K.H."/>
            <person name="Palsikar V.B."/>
            <person name="Mitreva M."/>
            <person name="Wilson R.K."/>
        </authorList>
    </citation>
    <scope>NUCLEOTIDE SEQUENCE [LARGE SCALE GENOMIC DNA]</scope>
    <source>
        <strain evidence="1 2">F0542</strain>
    </source>
</reference>
<accession>U1QS30</accession>
<dbReference type="Proteomes" id="UP000016536">
    <property type="component" value="Unassembled WGS sequence"/>
</dbReference>
<sequence length="45" mass="4876">MGFTDVFAESLNAPSGAGCLLTRRSGPWPSRKRDVLMHLLVLGAF</sequence>
<dbReference type="EMBL" id="AWSE01000048">
    <property type="protein sequence ID" value="ERH24796.1"/>
    <property type="molecule type" value="Genomic_DNA"/>
</dbReference>